<dbReference type="Pfam" id="PF00498">
    <property type="entry name" value="FHA"/>
    <property type="match status" value="2"/>
</dbReference>
<organism evidence="9 10">
    <name type="scientific">Mycobacterium lacus</name>
    <dbReference type="NCBI Taxonomy" id="169765"/>
    <lineage>
        <taxon>Bacteria</taxon>
        <taxon>Bacillati</taxon>
        <taxon>Actinomycetota</taxon>
        <taxon>Actinomycetes</taxon>
        <taxon>Mycobacteriales</taxon>
        <taxon>Mycobacteriaceae</taxon>
        <taxon>Mycobacterium</taxon>
    </lineage>
</organism>
<reference evidence="9 10" key="1">
    <citation type="journal article" date="2019" name="Emerg. Microbes Infect.">
        <title>Comprehensive subspecies identification of 175 nontuberculous mycobacteria species based on 7547 genomic profiles.</title>
        <authorList>
            <person name="Matsumoto Y."/>
            <person name="Kinjo T."/>
            <person name="Motooka D."/>
            <person name="Nabeya D."/>
            <person name="Jung N."/>
            <person name="Uechi K."/>
            <person name="Horii T."/>
            <person name="Iida T."/>
            <person name="Fujita J."/>
            <person name="Nakamura S."/>
        </authorList>
    </citation>
    <scope>NUCLEOTIDE SEQUENCE [LARGE SCALE GENOMIC DNA]</scope>
    <source>
        <strain evidence="9 10">JCM 15657</strain>
    </source>
</reference>
<dbReference type="InterPro" id="IPR017871">
    <property type="entry name" value="ABC_transporter-like_CS"/>
</dbReference>
<dbReference type="InterPro" id="IPR050352">
    <property type="entry name" value="ABCG_transporters"/>
</dbReference>
<dbReference type="KEGG" id="mlj:MLAC_33210"/>
<sequence length="887" mass="94508">MSPPAPPTLTVHYDGTERTFAAGHDVVIGRDLRADMRITHPLISRAHVLLRFDQGRWLAIDNGSLNGTFVNGRRVPVVDIHDGQSVNIGNPDGPLLTFEVGRHVGMAGRPPETNSMRIARAGARWPSAQPSGQPGPPQFGRAPIRTESSASRPHPGALPYTVAPSGQPMYPGSSSVQRPHAYPASAPPPSNYHPHPQMAGVGSVAAPPPAPPTQMSPSLSKPPELSNLATKVFQALLPRTGAHERPPGAVTIGRATDNDIVIADVLASRHHAFLTETPLGTEVRDAHSVNGTFVNGVRVGSAILSDGDVVTIGNVDLVFTGGTLIRRTEAATRVGGLEVNSVCYTIDDGKRLLDHISLTARPGTLTAIIGGSGAGKTTLSRLIAGYTSPSSGTVTFEGHNIHAEYASMRSRIGMVPQDDVVHRQLTINQALGYAAELRLPPDTSKADRAQVVAQVLEELELTKHADTRVDKLSGGQRKRASVALELLTGPSLLILDEPTTGLDPALDRQVMMMLRQLADAGRVVLVVTHSVSYLDVCDQLLLVAPGGRTAFLGPPSQIGAAMGTTNWADIFAKVGADPDEANRRFLAENRPPLAARVETRPADLGEPVHTSVFRQFSTIARRQFRLVVSDRGYTVFLAVLPFLIGVLAMTVRGKTGFGVAEPISSNPDQPGQILVMLNVGGVFMGCALTIRDLVSERAIFRREQAVGLSTGAYLGAKIAVFSGFAIVQAAIATSITLIGWGYPPTDAVMLGGGGFGVGLELFVTVAATCVAAAILGLALSALAHSQDQIMPMLVVSIMSQLVFSGGMIWVTDRFLLDQLSWATPARWGYAASCSTVNIEKLVPGPVKPKDQHWVHKPSAWLFDMAMLGVLCIVYSAIVWWKIRLRRR</sequence>
<dbReference type="SUPFAM" id="SSF49879">
    <property type="entry name" value="SMAD/FHA domain"/>
    <property type="match status" value="2"/>
</dbReference>
<dbReference type="InterPro" id="IPR000253">
    <property type="entry name" value="FHA_dom"/>
</dbReference>
<keyword evidence="5" id="KW-0547">Nucleotide-binding</keyword>
<evidence type="ECO:0000256" key="6">
    <source>
        <dbReference type="ARBA" id="ARBA00022840"/>
    </source>
</evidence>
<keyword evidence="10" id="KW-1185">Reference proteome</keyword>
<evidence type="ECO:0000313" key="10">
    <source>
        <dbReference type="Proteomes" id="UP000466396"/>
    </source>
</evidence>
<dbReference type="InterPro" id="IPR008984">
    <property type="entry name" value="SMAD_FHA_dom_sf"/>
</dbReference>
<dbReference type="InterPro" id="IPR027417">
    <property type="entry name" value="P-loop_NTPase"/>
</dbReference>
<dbReference type="RefSeq" id="WP_085162080.1">
    <property type="nucleotide sequence ID" value="NZ_AP022581.1"/>
</dbReference>
<dbReference type="EMBL" id="AP022581">
    <property type="protein sequence ID" value="BBX98027.1"/>
    <property type="molecule type" value="Genomic_DNA"/>
</dbReference>
<dbReference type="Gene3D" id="3.40.50.300">
    <property type="entry name" value="P-loop containing nucleotide triphosphate hydrolases"/>
    <property type="match status" value="1"/>
</dbReference>
<dbReference type="GO" id="GO:0140359">
    <property type="term" value="F:ABC-type transporter activity"/>
    <property type="evidence" value="ECO:0007669"/>
    <property type="project" value="InterPro"/>
</dbReference>
<evidence type="ECO:0000256" key="3">
    <source>
        <dbReference type="ARBA" id="ARBA00022553"/>
    </source>
</evidence>
<dbReference type="InterPro" id="IPR013525">
    <property type="entry name" value="ABC2_TM"/>
</dbReference>
<gene>
    <name evidence="9" type="ORF">MLAC_33210</name>
</gene>
<dbReference type="GO" id="GO:0005524">
    <property type="term" value="F:ATP binding"/>
    <property type="evidence" value="ECO:0007669"/>
    <property type="project" value="UniProtKB-KW"/>
</dbReference>
<dbReference type="GO" id="GO:0016887">
    <property type="term" value="F:ATP hydrolysis activity"/>
    <property type="evidence" value="ECO:0007669"/>
    <property type="project" value="InterPro"/>
</dbReference>
<dbReference type="SMART" id="SM00240">
    <property type="entry name" value="FHA"/>
    <property type="match status" value="2"/>
</dbReference>
<dbReference type="PROSITE" id="PS00211">
    <property type="entry name" value="ABC_TRANSPORTER_1"/>
    <property type="match status" value="1"/>
</dbReference>
<name>A0A1X1XWD5_9MYCO</name>
<keyword evidence="7" id="KW-1133">Transmembrane helix</keyword>
<accession>A0A1X1XWD5</accession>
<dbReference type="FunFam" id="3.40.50.300:FF:000474">
    <property type="entry name" value="Putative ABC transporter ATP-binding subunit"/>
    <property type="match status" value="1"/>
</dbReference>
<dbReference type="OrthoDB" id="9804819at2"/>
<keyword evidence="4" id="KW-0812">Transmembrane</keyword>
<evidence type="ECO:0000256" key="2">
    <source>
        <dbReference type="ARBA" id="ARBA00022448"/>
    </source>
</evidence>
<dbReference type="PANTHER" id="PTHR48041">
    <property type="entry name" value="ABC TRANSPORTER G FAMILY MEMBER 28"/>
    <property type="match status" value="1"/>
</dbReference>
<evidence type="ECO:0000256" key="5">
    <source>
        <dbReference type="ARBA" id="ARBA00022741"/>
    </source>
</evidence>
<evidence type="ECO:0000256" key="8">
    <source>
        <dbReference type="ARBA" id="ARBA00023136"/>
    </source>
</evidence>
<dbReference type="SMART" id="SM00382">
    <property type="entry name" value="AAA"/>
    <property type="match status" value="1"/>
</dbReference>
<comment type="subcellular location">
    <subcellularLocation>
        <location evidence="1">Membrane</location>
        <topology evidence="1">Multi-pass membrane protein</topology>
    </subcellularLocation>
</comment>
<dbReference type="Gene3D" id="2.60.200.20">
    <property type="match status" value="2"/>
</dbReference>
<protein>
    <submittedName>
        <fullName evidence="9">ABC transporter ATP-binding/permease Rv1747</fullName>
    </submittedName>
</protein>
<dbReference type="AlphaFoldDB" id="A0A1X1XWD5"/>
<dbReference type="Proteomes" id="UP000466396">
    <property type="component" value="Chromosome"/>
</dbReference>
<evidence type="ECO:0000256" key="7">
    <source>
        <dbReference type="ARBA" id="ARBA00022989"/>
    </source>
</evidence>
<proteinExistence type="predicted"/>
<dbReference type="SUPFAM" id="SSF52540">
    <property type="entry name" value="P-loop containing nucleoside triphosphate hydrolases"/>
    <property type="match status" value="1"/>
</dbReference>
<evidence type="ECO:0000256" key="4">
    <source>
        <dbReference type="ARBA" id="ARBA00022692"/>
    </source>
</evidence>
<evidence type="ECO:0000313" key="9">
    <source>
        <dbReference type="EMBL" id="BBX98027.1"/>
    </source>
</evidence>
<dbReference type="InterPro" id="IPR003593">
    <property type="entry name" value="AAA+_ATPase"/>
</dbReference>
<dbReference type="PROSITE" id="PS50893">
    <property type="entry name" value="ABC_TRANSPORTER_2"/>
    <property type="match status" value="1"/>
</dbReference>
<dbReference type="InterPro" id="IPR003439">
    <property type="entry name" value="ABC_transporter-like_ATP-bd"/>
</dbReference>
<dbReference type="STRING" id="169765.AWC15_05700"/>
<dbReference type="CDD" id="cd22694">
    <property type="entry name" value="FHA_Rv1747-like_rpt1"/>
    <property type="match status" value="1"/>
</dbReference>
<dbReference type="PANTHER" id="PTHR48041:SF139">
    <property type="entry name" value="PROTEIN SCARLET"/>
    <property type="match status" value="1"/>
</dbReference>
<evidence type="ECO:0000256" key="1">
    <source>
        <dbReference type="ARBA" id="ARBA00004141"/>
    </source>
</evidence>
<dbReference type="Pfam" id="PF01061">
    <property type="entry name" value="ABC2_membrane"/>
    <property type="match status" value="1"/>
</dbReference>
<keyword evidence="2" id="KW-0813">Transport</keyword>
<keyword evidence="8" id="KW-0472">Membrane</keyword>
<dbReference type="GO" id="GO:0016020">
    <property type="term" value="C:membrane"/>
    <property type="evidence" value="ECO:0007669"/>
    <property type="project" value="UniProtKB-SubCell"/>
</dbReference>
<keyword evidence="6 9" id="KW-0067">ATP-binding</keyword>
<keyword evidence="3" id="KW-0597">Phosphoprotein</keyword>
<dbReference type="Pfam" id="PF00005">
    <property type="entry name" value="ABC_tran"/>
    <property type="match status" value="1"/>
</dbReference>
<dbReference type="PROSITE" id="PS50006">
    <property type="entry name" value="FHA_DOMAIN"/>
    <property type="match status" value="2"/>
</dbReference>